<name>A0ABY2B7T8_9ACTN</name>
<keyword evidence="2" id="KW-1185">Reference proteome</keyword>
<organism evidence="1 2">
    <name type="scientific">Kribbella orskensis</name>
    <dbReference type="NCBI Taxonomy" id="2512216"/>
    <lineage>
        <taxon>Bacteria</taxon>
        <taxon>Bacillati</taxon>
        <taxon>Actinomycetota</taxon>
        <taxon>Actinomycetes</taxon>
        <taxon>Propionibacteriales</taxon>
        <taxon>Kribbellaceae</taxon>
        <taxon>Kribbella</taxon>
    </lineage>
</organism>
<dbReference type="EMBL" id="SLWM01000059">
    <property type="protein sequence ID" value="TCO07372.1"/>
    <property type="molecule type" value="Genomic_DNA"/>
</dbReference>
<protein>
    <recommendedName>
        <fullName evidence="3">Immunity protein 35 of polymorphic toxin system</fullName>
    </recommendedName>
</protein>
<proteinExistence type="predicted"/>
<evidence type="ECO:0000313" key="1">
    <source>
        <dbReference type="EMBL" id="TCO07372.1"/>
    </source>
</evidence>
<dbReference type="RefSeq" id="WP_132197826.1">
    <property type="nucleotide sequence ID" value="NZ_SLWM01000059.1"/>
</dbReference>
<accession>A0ABY2B7T8</accession>
<dbReference type="Proteomes" id="UP000295818">
    <property type="component" value="Unassembled WGS sequence"/>
</dbReference>
<reference evidence="1 2" key="1">
    <citation type="journal article" date="2015" name="Stand. Genomic Sci.">
        <title>Genomic Encyclopedia of Bacterial and Archaeal Type Strains, Phase III: the genomes of soil and plant-associated and newly described type strains.</title>
        <authorList>
            <person name="Whitman W.B."/>
            <person name="Woyke T."/>
            <person name="Klenk H.P."/>
            <person name="Zhou Y."/>
            <person name="Lilburn T.G."/>
            <person name="Beck B.J."/>
            <person name="De Vos P."/>
            <person name="Vandamme P."/>
            <person name="Eisen J.A."/>
            <person name="Garrity G."/>
            <person name="Hugenholtz P."/>
            <person name="Kyrpides N.C."/>
        </authorList>
    </citation>
    <scope>NUCLEOTIDE SEQUENCE [LARGE SCALE GENOMIC DNA]</scope>
    <source>
        <strain evidence="1 2">VKM Ac-2538</strain>
    </source>
</reference>
<evidence type="ECO:0000313" key="2">
    <source>
        <dbReference type="Proteomes" id="UP000295818"/>
    </source>
</evidence>
<gene>
    <name evidence="1" type="ORF">EV644_1597</name>
</gene>
<evidence type="ECO:0008006" key="3">
    <source>
        <dbReference type="Google" id="ProtNLM"/>
    </source>
</evidence>
<sequence length="91" mass="9981">MDTPAGLEAVVVAWLERDIHAMEWTPTVVRVEDAGPQWRVFYSSQEFIETGSILWALGGNLPLLVDKSSLAVRIDEAWLATADVSGEPQGN</sequence>
<comment type="caution">
    <text evidence="1">The sequence shown here is derived from an EMBL/GenBank/DDBJ whole genome shotgun (WGS) entry which is preliminary data.</text>
</comment>